<keyword evidence="2" id="KW-1015">Disulfide bond</keyword>
<evidence type="ECO:0000313" key="7">
    <source>
        <dbReference type="Proteomes" id="UP000261660"/>
    </source>
</evidence>
<dbReference type="InterPro" id="IPR033989">
    <property type="entry name" value="CD209-like_CTLD"/>
</dbReference>
<accession>A0A3Q3GU15</accession>
<keyword evidence="4" id="KW-0812">Transmembrane</keyword>
<dbReference type="CDD" id="cd03590">
    <property type="entry name" value="CLECT_DC-SIGN_like"/>
    <property type="match status" value="1"/>
</dbReference>
<organism evidence="6 7">
    <name type="scientific">Labrus bergylta</name>
    <name type="common">ballan wrasse</name>
    <dbReference type="NCBI Taxonomy" id="56723"/>
    <lineage>
        <taxon>Eukaryota</taxon>
        <taxon>Metazoa</taxon>
        <taxon>Chordata</taxon>
        <taxon>Craniata</taxon>
        <taxon>Vertebrata</taxon>
        <taxon>Euteleostomi</taxon>
        <taxon>Actinopterygii</taxon>
        <taxon>Neopterygii</taxon>
        <taxon>Teleostei</taxon>
        <taxon>Neoteleostei</taxon>
        <taxon>Acanthomorphata</taxon>
        <taxon>Eupercaria</taxon>
        <taxon>Labriformes</taxon>
        <taxon>Labridae</taxon>
        <taxon>Labrus</taxon>
    </lineage>
</organism>
<dbReference type="PROSITE" id="PS00615">
    <property type="entry name" value="C_TYPE_LECTIN_1"/>
    <property type="match status" value="1"/>
</dbReference>
<protein>
    <submittedName>
        <fullName evidence="6">CD209 antigen-like</fullName>
    </submittedName>
</protein>
<dbReference type="Pfam" id="PF00059">
    <property type="entry name" value="Lectin_C"/>
    <property type="match status" value="1"/>
</dbReference>
<evidence type="ECO:0000256" key="4">
    <source>
        <dbReference type="SAM" id="Phobius"/>
    </source>
</evidence>
<dbReference type="PANTHER" id="PTHR22803">
    <property type="entry name" value="MANNOSE, PHOSPHOLIPASE, LECTIN RECEPTOR RELATED"/>
    <property type="match status" value="1"/>
</dbReference>
<dbReference type="GeneTree" id="ENSGT01020000230338"/>
<dbReference type="AlphaFoldDB" id="A0A3Q3GU15"/>
<keyword evidence="3" id="KW-0175">Coiled coil</keyword>
<keyword evidence="4" id="KW-0472">Membrane</keyword>
<evidence type="ECO:0000256" key="3">
    <source>
        <dbReference type="SAM" id="Coils"/>
    </source>
</evidence>
<feature type="coiled-coil region" evidence="3">
    <location>
        <begin position="78"/>
        <end position="182"/>
    </location>
</feature>
<dbReference type="GO" id="GO:0030246">
    <property type="term" value="F:carbohydrate binding"/>
    <property type="evidence" value="ECO:0007669"/>
    <property type="project" value="UniProtKB-KW"/>
</dbReference>
<feature type="transmembrane region" description="Helical" evidence="4">
    <location>
        <begin position="51"/>
        <end position="69"/>
    </location>
</feature>
<proteinExistence type="predicted"/>
<dbReference type="InterPro" id="IPR001304">
    <property type="entry name" value="C-type_lectin-like"/>
</dbReference>
<reference evidence="6" key="2">
    <citation type="submission" date="2025-09" db="UniProtKB">
        <authorList>
            <consortium name="Ensembl"/>
        </authorList>
    </citation>
    <scope>IDENTIFICATION</scope>
</reference>
<reference evidence="6" key="1">
    <citation type="submission" date="2025-08" db="UniProtKB">
        <authorList>
            <consortium name="Ensembl"/>
        </authorList>
    </citation>
    <scope>IDENTIFICATION</scope>
</reference>
<dbReference type="Gene3D" id="1.20.5.1000">
    <property type="entry name" value="arf6 gtpase in complex with a specific effector, jip4"/>
    <property type="match status" value="1"/>
</dbReference>
<keyword evidence="7" id="KW-1185">Reference proteome</keyword>
<feature type="domain" description="C-type lectin" evidence="5">
    <location>
        <begin position="347"/>
        <end position="465"/>
    </location>
</feature>
<dbReference type="SMART" id="SM00034">
    <property type="entry name" value="CLECT"/>
    <property type="match status" value="1"/>
</dbReference>
<keyword evidence="4" id="KW-1133">Transmembrane helix</keyword>
<evidence type="ECO:0000256" key="2">
    <source>
        <dbReference type="ARBA" id="ARBA00023157"/>
    </source>
</evidence>
<dbReference type="InterPro" id="IPR016187">
    <property type="entry name" value="CTDL_fold"/>
</dbReference>
<dbReference type="Gene3D" id="3.10.100.10">
    <property type="entry name" value="Mannose-Binding Protein A, subunit A"/>
    <property type="match status" value="1"/>
</dbReference>
<dbReference type="PROSITE" id="PS50041">
    <property type="entry name" value="C_TYPE_LECTIN_2"/>
    <property type="match status" value="1"/>
</dbReference>
<dbReference type="STRING" id="56723.ENSLBEP00000034834"/>
<evidence type="ECO:0000256" key="1">
    <source>
        <dbReference type="ARBA" id="ARBA00022734"/>
    </source>
</evidence>
<dbReference type="Proteomes" id="UP000261660">
    <property type="component" value="Unplaced"/>
</dbReference>
<dbReference type="Ensembl" id="ENSLBET00000036321.1">
    <property type="protein sequence ID" value="ENSLBEP00000034834.1"/>
    <property type="gene ID" value="ENSLBEG00000026168.1"/>
</dbReference>
<evidence type="ECO:0000259" key="5">
    <source>
        <dbReference type="PROSITE" id="PS50041"/>
    </source>
</evidence>
<feature type="coiled-coil region" evidence="3">
    <location>
        <begin position="225"/>
        <end position="320"/>
    </location>
</feature>
<name>A0A3Q3GU15_9LABR</name>
<dbReference type="SUPFAM" id="SSF56436">
    <property type="entry name" value="C-type lectin-like"/>
    <property type="match status" value="1"/>
</dbReference>
<dbReference type="InParanoid" id="A0A3Q3GU15"/>
<dbReference type="InterPro" id="IPR016186">
    <property type="entry name" value="C-type_lectin-like/link_sf"/>
</dbReference>
<dbReference type="InterPro" id="IPR050111">
    <property type="entry name" value="C-type_lectin/snaclec_domain"/>
</dbReference>
<keyword evidence="1" id="KW-0430">Lectin</keyword>
<sequence length="466" mass="54123">MKDAKMAVKYQASTVTNFECDNSKIDYKQPFLDGSKLRNSVHALRNNPIRVATLCLALLCALLLAGIIGQSVHYQKVEQDQQNKLTTMSKAKEDLQDQLKVEQRQKRDLETIRNDLEMTNNYFLRRKDQLQTNNNLLTEEKKQLQLSQSQLQASHDGFKKEVEQLKASIDQLQTTKNALFKDKDLLQMQFDLVLKRKNELHVSYDSVTKERDNLQDVFHNVSRTKGELRTSYMKLIEEVEHLQERHNFTAYEKDEAASSHQNLLDEVLKLKEECDTLKIQEDLLTQKFGKAMSNYTEFECNNQTKERERLQKMNEDLTEERSLLQIGVDSLNATLDKTACKMGWRKFESSCFFTSVVKKTWTLAREYCQNKGAELAIITSQEEMRFVNGLYGSNQELWIGLTDQGVEGKWEWVDGTPMTTTFWGNGQPNSHSGRNQDCVEFWHQASGKGKWNDENCKIVQYFICEI</sequence>
<dbReference type="InterPro" id="IPR018378">
    <property type="entry name" value="C-type_lectin_CS"/>
</dbReference>
<evidence type="ECO:0000313" key="6">
    <source>
        <dbReference type="Ensembl" id="ENSLBEP00000034834.1"/>
    </source>
</evidence>
<dbReference type="OrthoDB" id="2142683at2759"/>